<evidence type="ECO:0000313" key="2">
    <source>
        <dbReference type="Proteomes" id="UP001055072"/>
    </source>
</evidence>
<evidence type="ECO:0000313" key="1">
    <source>
        <dbReference type="EMBL" id="KAI0088473.1"/>
    </source>
</evidence>
<reference evidence="1" key="1">
    <citation type="journal article" date="2021" name="Environ. Microbiol.">
        <title>Gene family expansions and transcriptome signatures uncover fungal adaptations to wood decay.</title>
        <authorList>
            <person name="Hage H."/>
            <person name="Miyauchi S."/>
            <person name="Viragh M."/>
            <person name="Drula E."/>
            <person name="Min B."/>
            <person name="Chaduli D."/>
            <person name="Navarro D."/>
            <person name="Favel A."/>
            <person name="Norest M."/>
            <person name="Lesage-Meessen L."/>
            <person name="Balint B."/>
            <person name="Merenyi Z."/>
            <person name="de Eugenio L."/>
            <person name="Morin E."/>
            <person name="Martinez A.T."/>
            <person name="Baldrian P."/>
            <person name="Stursova M."/>
            <person name="Martinez M.J."/>
            <person name="Novotny C."/>
            <person name="Magnuson J.K."/>
            <person name="Spatafora J.W."/>
            <person name="Maurice S."/>
            <person name="Pangilinan J."/>
            <person name="Andreopoulos W."/>
            <person name="LaButti K."/>
            <person name="Hundley H."/>
            <person name="Na H."/>
            <person name="Kuo A."/>
            <person name="Barry K."/>
            <person name="Lipzen A."/>
            <person name="Henrissat B."/>
            <person name="Riley R."/>
            <person name="Ahrendt S."/>
            <person name="Nagy L.G."/>
            <person name="Grigoriev I.V."/>
            <person name="Martin F."/>
            <person name="Rosso M.N."/>
        </authorList>
    </citation>
    <scope>NUCLEOTIDE SEQUENCE</scope>
    <source>
        <strain evidence="1">CBS 384.51</strain>
    </source>
</reference>
<organism evidence="1 2">
    <name type="scientific">Irpex rosettiformis</name>
    <dbReference type="NCBI Taxonomy" id="378272"/>
    <lineage>
        <taxon>Eukaryota</taxon>
        <taxon>Fungi</taxon>
        <taxon>Dikarya</taxon>
        <taxon>Basidiomycota</taxon>
        <taxon>Agaricomycotina</taxon>
        <taxon>Agaricomycetes</taxon>
        <taxon>Polyporales</taxon>
        <taxon>Irpicaceae</taxon>
        <taxon>Irpex</taxon>
    </lineage>
</organism>
<protein>
    <submittedName>
        <fullName evidence="1">Uncharacterized protein</fullName>
    </submittedName>
</protein>
<keyword evidence="2" id="KW-1185">Reference proteome</keyword>
<dbReference type="EMBL" id="MU274913">
    <property type="protein sequence ID" value="KAI0088473.1"/>
    <property type="molecule type" value="Genomic_DNA"/>
</dbReference>
<dbReference type="Proteomes" id="UP001055072">
    <property type="component" value="Unassembled WGS sequence"/>
</dbReference>
<name>A0ACB8U2F7_9APHY</name>
<proteinExistence type="predicted"/>
<gene>
    <name evidence="1" type="ORF">BDY19DRAFT_906501</name>
</gene>
<sequence>MDMYSYGSGRKLEGRHRAQWLHGHYDALLFGTIKGFYDIGELFSTFANVTRDFYTKELVPISAYDIYPFIQHLKYCATKSVFLNITLDRLTVPTAAAYLLASDKLVHGRIFWCAAWKIQSYLDAPVPRSSYYGLSVTPLAVALQRSPKPERNRPFSPLGRGYQASSSNGGFIRVSSSSKDWCVHQPLKIMVLARRLPVGFGIPEVKNSAVDPYLDPGEVY</sequence>
<accession>A0ACB8U2F7</accession>
<comment type="caution">
    <text evidence="1">The sequence shown here is derived from an EMBL/GenBank/DDBJ whole genome shotgun (WGS) entry which is preliminary data.</text>
</comment>